<protein>
    <submittedName>
        <fullName evidence="5">Alpha-aspartyl dipeptidase Peptidase E</fullName>
        <ecNumber evidence="5">3.4.13.21</ecNumber>
    </submittedName>
</protein>
<dbReference type="InterPro" id="IPR029062">
    <property type="entry name" value="Class_I_gatase-like"/>
</dbReference>
<evidence type="ECO:0000313" key="5">
    <source>
        <dbReference type="EMBL" id="OAV00570.1"/>
    </source>
</evidence>
<accession>A0A7Z0UY83</accession>
<proteinExistence type="inferred from homology"/>
<dbReference type="SUPFAM" id="SSF52317">
    <property type="entry name" value="Class I glutamine amidotransferase-like"/>
    <property type="match status" value="1"/>
</dbReference>
<keyword evidence="2" id="KW-0645">Protease</keyword>
<gene>
    <name evidence="5" type="ORF">AO382_1303</name>
</gene>
<dbReference type="Gene3D" id="3.40.50.880">
    <property type="match status" value="1"/>
</dbReference>
<dbReference type="AlphaFoldDB" id="A0A7Z0UY83"/>
<comment type="similarity">
    <text evidence="1">Belongs to the peptidase S51 family.</text>
</comment>
<dbReference type="GO" id="GO:0016805">
    <property type="term" value="F:dipeptidase activity"/>
    <property type="evidence" value="ECO:0007669"/>
    <property type="project" value="UniProtKB-KW"/>
</dbReference>
<evidence type="ECO:0000256" key="2">
    <source>
        <dbReference type="ARBA" id="ARBA00022670"/>
    </source>
</evidence>
<evidence type="ECO:0000256" key="4">
    <source>
        <dbReference type="ARBA" id="ARBA00022825"/>
    </source>
</evidence>
<evidence type="ECO:0000313" key="6">
    <source>
        <dbReference type="Proteomes" id="UP000078446"/>
    </source>
</evidence>
<dbReference type="EMBL" id="LXHE01000013">
    <property type="protein sequence ID" value="OAV00570.1"/>
    <property type="molecule type" value="Genomic_DNA"/>
</dbReference>
<sequence length="209" mass="23146">MTSKPHKRLFLTASFADVAVGFDKFLPDCQGKTVAFIPTACDVEEYTKFMDDDRQAFMDLGMVVDELDLSAMDFDTLCQKITGSDCVFVGGGNTFYLLSMLKHTGLDKLLIQVINDGKPYVGTSAGSIITAFDIEYVAQMDDKQKAPLLTDTAGLGVVDFYVLPHFDNPPFVQVAHKIYDQYHTELALTPMSNHQAVMVIDDTIQLCSF</sequence>
<dbReference type="Pfam" id="PF03575">
    <property type="entry name" value="Peptidase_S51"/>
    <property type="match status" value="1"/>
</dbReference>
<dbReference type="InterPro" id="IPR005320">
    <property type="entry name" value="Peptidase_S51"/>
</dbReference>
<evidence type="ECO:0000256" key="3">
    <source>
        <dbReference type="ARBA" id="ARBA00022801"/>
    </source>
</evidence>
<dbReference type="Proteomes" id="UP000078446">
    <property type="component" value="Unassembled WGS sequence"/>
</dbReference>
<keyword evidence="4" id="KW-0720">Serine protease</keyword>
<comment type="caution">
    <text evidence="5">The sequence shown here is derived from an EMBL/GenBank/DDBJ whole genome shotgun (WGS) entry which is preliminary data.</text>
</comment>
<keyword evidence="5" id="KW-0224">Dipeptidase</keyword>
<reference evidence="5 6" key="1">
    <citation type="journal article" date="2016" name="Genome Biol. Evol.">
        <title>Comparative Genomic Analyses of the Moraxella catarrhalis Serosensitive and Seroresistant Lineages Demonstrate Their Independent Evolution.</title>
        <authorList>
            <person name="Earl J.P."/>
            <person name="de Vries S.P."/>
            <person name="Ahmed A."/>
            <person name="Powell E."/>
            <person name="Schultz M.P."/>
            <person name="Hermans P.W."/>
            <person name="Hill D.J."/>
            <person name="Zhou Z."/>
            <person name="Constantinidou C.I."/>
            <person name="Hu F.Z."/>
            <person name="Bootsma H.J."/>
            <person name="Ehrlich G.D."/>
        </authorList>
    </citation>
    <scope>NUCLEOTIDE SEQUENCE [LARGE SCALE GENOMIC DNA]</scope>
    <source>
        <strain evidence="5 6">Z7574</strain>
    </source>
</reference>
<keyword evidence="3 5" id="KW-0378">Hydrolase</keyword>
<name>A0A7Z0UY83_MORCA</name>
<dbReference type="RefSeq" id="WP_064618931.1">
    <property type="nucleotide sequence ID" value="NZ_LXHE01000013.1"/>
</dbReference>
<dbReference type="PANTHER" id="PTHR20842">
    <property type="entry name" value="PROTEASE S51 ALPHA-ASPARTYL DIPEPTIDASE"/>
    <property type="match status" value="1"/>
</dbReference>
<dbReference type="PANTHER" id="PTHR20842:SF0">
    <property type="entry name" value="ALPHA-ASPARTYL DIPEPTIDASE"/>
    <property type="match status" value="1"/>
</dbReference>
<dbReference type="EC" id="3.4.13.21" evidence="5"/>
<dbReference type="GO" id="GO:0006508">
    <property type="term" value="P:proteolysis"/>
    <property type="evidence" value="ECO:0007669"/>
    <property type="project" value="UniProtKB-KW"/>
</dbReference>
<evidence type="ECO:0000256" key="1">
    <source>
        <dbReference type="ARBA" id="ARBA00006534"/>
    </source>
</evidence>
<dbReference type="GO" id="GO:0008236">
    <property type="term" value="F:serine-type peptidase activity"/>
    <property type="evidence" value="ECO:0007669"/>
    <property type="project" value="UniProtKB-KW"/>
</dbReference>
<organism evidence="5 6">
    <name type="scientific">Moraxella catarrhalis</name>
    <name type="common">Branhamella catarrhalis</name>
    <dbReference type="NCBI Taxonomy" id="480"/>
    <lineage>
        <taxon>Bacteria</taxon>
        <taxon>Pseudomonadati</taxon>
        <taxon>Pseudomonadota</taxon>
        <taxon>Gammaproteobacteria</taxon>
        <taxon>Moraxellales</taxon>
        <taxon>Moraxellaceae</taxon>
        <taxon>Moraxella</taxon>
    </lineage>
</organism>